<dbReference type="InterPro" id="IPR036866">
    <property type="entry name" value="RibonucZ/Hydroxyglut_hydro"/>
</dbReference>
<proteinExistence type="predicted"/>
<dbReference type="SUPFAM" id="SSF56281">
    <property type="entry name" value="Metallo-hydrolase/oxidoreductase"/>
    <property type="match status" value="1"/>
</dbReference>
<feature type="domain" description="Zn-dependent metallo-hydrolase RNA specificity" evidence="1">
    <location>
        <begin position="1"/>
        <end position="33"/>
    </location>
</feature>
<protein>
    <submittedName>
        <fullName evidence="2">mRNA degradation ribonuclease J1/J2</fullName>
    </submittedName>
</protein>
<gene>
    <name evidence="2" type="ORF">JOE21_002350</name>
</gene>
<dbReference type="PANTHER" id="PTHR43694:SF1">
    <property type="entry name" value="RIBONUCLEASE J"/>
    <property type="match status" value="1"/>
</dbReference>
<dbReference type="InterPro" id="IPR011108">
    <property type="entry name" value="RMMBL"/>
</dbReference>
<organism evidence="2 3">
    <name type="scientific">Desmospora profundinema</name>
    <dbReference type="NCBI Taxonomy" id="1571184"/>
    <lineage>
        <taxon>Bacteria</taxon>
        <taxon>Bacillati</taxon>
        <taxon>Bacillota</taxon>
        <taxon>Bacilli</taxon>
        <taxon>Bacillales</taxon>
        <taxon>Thermoactinomycetaceae</taxon>
        <taxon>Desmospora</taxon>
    </lineage>
</organism>
<comment type="caution">
    <text evidence="2">The sequence shown here is derived from an EMBL/GenBank/DDBJ whole genome shotgun (WGS) entry which is preliminary data.</text>
</comment>
<evidence type="ECO:0000313" key="3">
    <source>
        <dbReference type="Proteomes" id="UP001185012"/>
    </source>
</evidence>
<dbReference type="RefSeq" id="WP_309866042.1">
    <property type="nucleotide sequence ID" value="NZ_JAVDQG010000004.1"/>
</dbReference>
<accession>A0ABU1IQD1</accession>
<dbReference type="Proteomes" id="UP001185012">
    <property type="component" value="Unassembled WGS sequence"/>
</dbReference>
<dbReference type="PANTHER" id="PTHR43694">
    <property type="entry name" value="RIBONUCLEASE J"/>
    <property type="match status" value="1"/>
</dbReference>
<name>A0ABU1IQD1_9BACL</name>
<keyword evidence="3" id="KW-1185">Reference proteome</keyword>
<evidence type="ECO:0000313" key="2">
    <source>
        <dbReference type="EMBL" id="MDR6226344.1"/>
    </source>
</evidence>
<reference evidence="2 3" key="1">
    <citation type="submission" date="2023-07" db="EMBL/GenBank/DDBJ databases">
        <title>Genomic Encyclopedia of Type Strains, Phase IV (KMG-IV): sequencing the most valuable type-strain genomes for metagenomic binning, comparative biology and taxonomic classification.</title>
        <authorList>
            <person name="Goeker M."/>
        </authorList>
    </citation>
    <scope>NUCLEOTIDE SEQUENCE [LARGE SCALE GENOMIC DNA]</scope>
    <source>
        <strain evidence="2 3">DSM 45903</strain>
    </source>
</reference>
<dbReference type="Pfam" id="PF07521">
    <property type="entry name" value="RMMBL"/>
    <property type="match status" value="1"/>
</dbReference>
<evidence type="ECO:0000259" key="1">
    <source>
        <dbReference type="Pfam" id="PF07521"/>
    </source>
</evidence>
<dbReference type="Gene3D" id="3.60.15.10">
    <property type="entry name" value="Ribonuclease Z/Hydroxyacylglutathione hydrolase-like"/>
    <property type="match status" value="1"/>
</dbReference>
<sequence length="123" mass="14316">MLRLTKPQYFIPIHGEYRMLVTHAKLAEETGVKPENIFVLDNGEKVHLTRRRGMKKGWVPTDLMVVDESVIEEKWIVPNGGRKWFNVSIGSCRKKSSVILLYSMRFLMFNLLKKGGRLWINPT</sequence>
<dbReference type="EMBL" id="JAVDQG010000004">
    <property type="protein sequence ID" value="MDR6226344.1"/>
    <property type="molecule type" value="Genomic_DNA"/>
</dbReference>